<evidence type="ECO:0000256" key="2">
    <source>
        <dbReference type="SAM" id="Phobius"/>
    </source>
</evidence>
<dbReference type="STRING" id="336983.ENSCANP00000027675"/>
<name>A0A2K5JFR6_COLAP</name>
<dbReference type="PANTHER" id="PTHR16270:SF5">
    <property type="entry name" value="HYPOTHETICAL LOC287798"/>
    <property type="match status" value="1"/>
</dbReference>
<feature type="region of interest" description="Disordered" evidence="1">
    <location>
        <begin position="183"/>
        <end position="205"/>
    </location>
</feature>
<evidence type="ECO:0000313" key="4">
    <source>
        <dbReference type="Proteomes" id="UP000233080"/>
    </source>
</evidence>
<sequence length="611" mass="67809">MSDNPPRMEVCPYCKKPFKRLKSHLPYCKMIGSTIPTDQKVHQSKPATLPRAKKMKGPIKDLIKAKGKELDSENEERKSKLMMDKPEQTVKTFPLPAVGLERATTTKADKDIKNPIQPSFKMLKNTKPKTTFQEETKAQFYASEKTSPKRELAKDLSKFGESQRNPSEAGASLLVGSIEPSLSNQDRKYSSAVPNDVQTTSGDLKLDKIDPQRQELLVKLLDVPAGDCHVSPKNVSDEVKRVRISLLSNERDSKGRDHLSGVPTDVTVTATPEKNTESLILSLKMSSLGKIQVTEKQEKGLTLGVETCGIKENAEKSVSATEKQERTVMSHGCENFNTNDSVTEKKSQGEGPHLSWFIPRETTDEFHSVSQSSSQSLTSLATKFLQEKKAEAWNHNRVPDVKALMESPEGQVCLEPKSDSQFQASHTRCQSPLCSDQRHTPQSPLTNHAAAAGRKTLLSCVGLEWFPELYPGYLGLGVLPGKPQRWNAMAQKPQITTPQGERLSQVSLLERSSTHIRSLEPPTGLTTCNFSLMRLLGAVQKGWIRCNTTIRKSGVGGITMLFTGYFVLCCSWSFRRLKKLCRPLPWKRTTVPPCVGVAKTTGDCRSKTCLD</sequence>
<reference evidence="3" key="1">
    <citation type="submission" date="2025-08" db="UniProtKB">
        <authorList>
            <consortium name="Ensembl"/>
        </authorList>
    </citation>
    <scope>IDENTIFICATION</scope>
</reference>
<dbReference type="Proteomes" id="UP000233080">
    <property type="component" value="Unassembled WGS sequence"/>
</dbReference>
<feature type="compositionally biased region" description="Polar residues" evidence="1">
    <location>
        <begin position="192"/>
        <end position="202"/>
    </location>
</feature>
<evidence type="ECO:0000313" key="3">
    <source>
        <dbReference type="Ensembl" id="ENSCANP00000027675.1"/>
    </source>
</evidence>
<keyword evidence="2" id="KW-0472">Membrane</keyword>
<keyword evidence="4" id="KW-1185">Reference proteome</keyword>
<keyword evidence="2" id="KW-0812">Transmembrane</keyword>
<protein>
    <recommendedName>
        <fullName evidence="5">ATP synthase membrane subunit f</fullName>
    </recommendedName>
</protein>
<evidence type="ECO:0008006" key="5">
    <source>
        <dbReference type="Google" id="ProtNLM"/>
    </source>
</evidence>
<dbReference type="InterPro" id="IPR037694">
    <property type="entry name" value="MTNAP1"/>
</dbReference>
<feature type="transmembrane region" description="Helical" evidence="2">
    <location>
        <begin position="554"/>
        <end position="574"/>
    </location>
</feature>
<organism evidence="3 4">
    <name type="scientific">Colobus angolensis palliatus</name>
    <name type="common">Peters' Angolan colobus</name>
    <dbReference type="NCBI Taxonomy" id="336983"/>
    <lineage>
        <taxon>Eukaryota</taxon>
        <taxon>Metazoa</taxon>
        <taxon>Chordata</taxon>
        <taxon>Craniata</taxon>
        <taxon>Vertebrata</taxon>
        <taxon>Euteleostomi</taxon>
        <taxon>Mammalia</taxon>
        <taxon>Eutheria</taxon>
        <taxon>Euarchontoglires</taxon>
        <taxon>Primates</taxon>
        <taxon>Haplorrhini</taxon>
        <taxon>Catarrhini</taxon>
        <taxon>Cercopithecidae</taxon>
        <taxon>Colobinae</taxon>
        <taxon>Colobus</taxon>
    </lineage>
</organism>
<evidence type="ECO:0000256" key="1">
    <source>
        <dbReference type="SAM" id="MobiDB-lite"/>
    </source>
</evidence>
<dbReference type="PANTHER" id="PTHR16270">
    <property type="entry name" value="HYPOTHETICAL LOC287798"/>
    <property type="match status" value="1"/>
</dbReference>
<dbReference type="AlphaFoldDB" id="A0A2K5JFR6"/>
<dbReference type="Ensembl" id="ENSCANT00000050693.1">
    <property type="protein sequence ID" value="ENSCANP00000027675.1"/>
    <property type="gene ID" value="ENSCANG00000037228.1"/>
</dbReference>
<keyword evidence="2" id="KW-1133">Transmembrane helix</keyword>
<accession>A0A2K5JFR6</accession>
<feature type="region of interest" description="Disordered" evidence="1">
    <location>
        <begin position="333"/>
        <end position="355"/>
    </location>
</feature>
<proteinExistence type="predicted"/>
<reference evidence="3" key="2">
    <citation type="submission" date="2025-09" db="UniProtKB">
        <authorList>
            <consortium name="Ensembl"/>
        </authorList>
    </citation>
    <scope>IDENTIFICATION</scope>
</reference>